<feature type="domain" description="Carrier" evidence="4">
    <location>
        <begin position="567"/>
        <end position="642"/>
    </location>
</feature>
<dbReference type="InterPro" id="IPR009081">
    <property type="entry name" value="PP-bd_ACP"/>
</dbReference>
<dbReference type="GO" id="GO:0031177">
    <property type="term" value="F:phosphopantetheine binding"/>
    <property type="evidence" value="ECO:0007669"/>
    <property type="project" value="InterPro"/>
</dbReference>
<dbReference type="FunFam" id="3.40.50.980:FF:000002">
    <property type="entry name" value="Enterobactin synthetase component F"/>
    <property type="match status" value="1"/>
</dbReference>
<dbReference type="GO" id="GO:0005829">
    <property type="term" value="C:cytosol"/>
    <property type="evidence" value="ECO:0007669"/>
    <property type="project" value="TreeGrafter"/>
</dbReference>
<dbReference type="GO" id="GO:0043041">
    <property type="term" value="P:amino acid activation for nonribosomal peptide biosynthetic process"/>
    <property type="evidence" value="ECO:0007669"/>
    <property type="project" value="TreeGrafter"/>
</dbReference>
<dbReference type="PANTHER" id="PTHR45527:SF14">
    <property type="entry name" value="PLIPASTATIN SYNTHASE SUBUNIT B"/>
    <property type="match status" value="1"/>
</dbReference>
<dbReference type="FunFam" id="3.40.50.12780:FF:000012">
    <property type="entry name" value="Non-ribosomal peptide synthetase"/>
    <property type="match status" value="1"/>
</dbReference>
<evidence type="ECO:0000256" key="1">
    <source>
        <dbReference type="ARBA" id="ARBA00006432"/>
    </source>
</evidence>
<evidence type="ECO:0000259" key="4">
    <source>
        <dbReference type="PROSITE" id="PS50075"/>
    </source>
</evidence>
<dbReference type="SMART" id="SM00823">
    <property type="entry name" value="PKS_PP"/>
    <property type="match status" value="1"/>
</dbReference>
<keyword evidence="3" id="KW-0597">Phosphoprotein</keyword>
<dbReference type="GO" id="GO:0044550">
    <property type="term" value="P:secondary metabolite biosynthetic process"/>
    <property type="evidence" value="ECO:0007669"/>
    <property type="project" value="TreeGrafter"/>
</dbReference>
<comment type="caution">
    <text evidence="5">The sequence shown here is derived from an EMBL/GenBank/DDBJ whole genome shotgun (WGS) entry which is preliminary data.</text>
</comment>
<dbReference type="Gene3D" id="3.40.50.1820">
    <property type="entry name" value="alpha/beta hydrolase"/>
    <property type="match status" value="1"/>
</dbReference>
<dbReference type="InterPro" id="IPR036736">
    <property type="entry name" value="ACP-like_sf"/>
</dbReference>
<dbReference type="Pfam" id="PF13193">
    <property type="entry name" value="AMP-binding_C"/>
    <property type="match status" value="1"/>
</dbReference>
<dbReference type="InterPro" id="IPR045851">
    <property type="entry name" value="AMP-bd_C_sf"/>
</dbReference>
<gene>
    <name evidence="5" type="ORF">E5340_11260</name>
</gene>
<reference evidence="5 6" key="1">
    <citation type="submission" date="2019-04" db="EMBL/GenBank/DDBJ databases">
        <title>Microbes associate with the intestines of laboratory mice.</title>
        <authorList>
            <person name="Navarre W."/>
            <person name="Wong E."/>
            <person name="Huang K."/>
            <person name="Tropini C."/>
            <person name="Ng K."/>
            <person name="Yu B."/>
        </authorList>
    </citation>
    <scope>NUCLEOTIDE SEQUENCE [LARGE SCALE GENOMIC DNA]</scope>
    <source>
        <strain evidence="5 6">NM26_J9</strain>
    </source>
</reference>
<dbReference type="SUPFAM" id="SSF56801">
    <property type="entry name" value="Acetyl-CoA synthetase-like"/>
    <property type="match status" value="1"/>
</dbReference>
<dbReference type="FunFam" id="3.40.50.980:FF:000001">
    <property type="entry name" value="Non-ribosomal peptide synthetase"/>
    <property type="match status" value="1"/>
</dbReference>
<protein>
    <submittedName>
        <fullName evidence="5">Amino acid adenylation domain-containing protein</fullName>
    </submittedName>
</protein>
<dbReference type="PROSITE" id="PS50075">
    <property type="entry name" value="CARRIER"/>
    <property type="match status" value="1"/>
</dbReference>
<dbReference type="EMBL" id="SRYK01000106">
    <property type="protein sequence ID" value="TGY51697.1"/>
    <property type="molecule type" value="Genomic_DNA"/>
</dbReference>
<dbReference type="RefSeq" id="WP_135942514.1">
    <property type="nucleotide sequence ID" value="NZ_SRYK01000106.1"/>
</dbReference>
<dbReference type="Pfam" id="PF00550">
    <property type="entry name" value="PP-binding"/>
    <property type="match status" value="1"/>
</dbReference>
<dbReference type="Proteomes" id="UP000306855">
    <property type="component" value="Unassembled WGS sequence"/>
</dbReference>
<dbReference type="Gene3D" id="3.30.300.30">
    <property type="match status" value="1"/>
</dbReference>
<evidence type="ECO:0000256" key="2">
    <source>
        <dbReference type="ARBA" id="ARBA00022450"/>
    </source>
</evidence>
<dbReference type="SUPFAM" id="SSF47336">
    <property type="entry name" value="ACP-like"/>
    <property type="match status" value="1"/>
</dbReference>
<dbReference type="SUPFAM" id="SSF53474">
    <property type="entry name" value="alpha/beta-Hydrolases"/>
    <property type="match status" value="1"/>
</dbReference>
<evidence type="ECO:0000313" key="5">
    <source>
        <dbReference type="EMBL" id="TGY51697.1"/>
    </source>
</evidence>
<dbReference type="InterPro" id="IPR001031">
    <property type="entry name" value="Thioesterase"/>
</dbReference>
<keyword evidence="2" id="KW-0596">Phosphopantetheine</keyword>
<comment type="similarity">
    <text evidence="1">Belongs to the ATP-dependent AMP-binding enzyme family.</text>
</comment>
<dbReference type="InterPro" id="IPR000873">
    <property type="entry name" value="AMP-dep_synth/lig_dom"/>
</dbReference>
<dbReference type="Gene3D" id="1.10.1200.10">
    <property type="entry name" value="ACP-like"/>
    <property type="match status" value="1"/>
</dbReference>
<dbReference type="Pfam" id="PF00975">
    <property type="entry name" value="Thioesterase"/>
    <property type="match status" value="1"/>
</dbReference>
<proteinExistence type="inferred from homology"/>
<accession>A0A4S2E8D0</accession>
<dbReference type="Gene3D" id="3.40.50.980">
    <property type="match status" value="2"/>
</dbReference>
<evidence type="ECO:0000256" key="3">
    <source>
        <dbReference type="ARBA" id="ARBA00022553"/>
    </source>
</evidence>
<organism evidence="5 6">
    <name type="scientific">Ligilactobacillus murinus</name>
    <dbReference type="NCBI Taxonomy" id="1622"/>
    <lineage>
        <taxon>Bacteria</taxon>
        <taxon>Bacillati</taxon>
        <taxon>Bacillota</taxon>
        <taxon>Bacilli</taxon>
        <taxon>Lactobacillales</taxon>
        <taxon>Lactobacillaceae</taxon>
        <taxon>Ligilactobacillus</taxon>
    </lineage>
</organism>
<sequence length="922" mass="105429">MEFDTELFDEKFINDMCKNYIYLLEVALNAPEERIYEIGLTTNKFSKPQSKYKVTKNIVEYFQEQVVKNPNKIAVEANDRNFTYSELDSMSNKIANFLLNSGIETKSKIGVFLHRDSRVIASILGILKTGSAYVPIDTSYPKKRIDYILKDAGVKNVITVEELSDQLPKSIKKVLLDGDSFLRYSNCQNPRIDFDECDLAYVIYTSGSTGNPKGVMVKNKNITRLILSAREVFDFTNNDIWTMFHSYAFDYSVWELWGALLNGAKVIILPYKVTRDPEMFYDLVFQKRVTILSQTPSAFKEFQNVDSQKKKQLNLKYVVFGGEKLQTSTLIDWYQKHDDTEIKLVNMYGITEATVHATAKILTQKGILENKNSTIGRPLDDLKIYIVDSHLNIVPDGVIGEMVIVGDGVASGYLNRPKLNSEKFLMLDDIDERIFRTGDLAKINCQGELEYIGRADRQVKIRGFRVELGEIESTLMKLSSINNVAVICSEINGSDYLVAYIVHNKCSEKISIDEIKETLKEKLPSYMLPNYFVDLDSIPLTSNGKVAVNKLPKPNEGNIMSLVKGALPKNSDEEKMLTVWRKVLGNSTLGVNDNFFDVGGHSLLAVRLMGEIRKKFGKNLPISELFENSNVRDLVGVIKRNDERPVSSNLIVPLKKEGNKLPLFLIHPGMGQVMCFKDLAFQLSEHPIYGVRLAGMYGEMLPFSDIKELARKYIQEIKKVQAKGPYNIGGYCVGGIIAAEIVRQLRAEKERVNVLFELDIKPLNRYDHLNDAFFVSFFVEQFFKSFDIVSCREKERVKYYTEEELISKHFSYQDLLEYMLSTVKKLKIVDNQYSIADIESWYIAWKNLLLGINEFDVTTIDVPIVMYHAKDGDYFGGEWDRLTKSTVRNVSINGNHYTFLRSPYVDKMANDMMSELDRYEKI</sequence>
<dbReference type="InterPro" id="IPR010071">
    <property type="entry name" value="AA_adenyl_dom"/>
</dbReference>
<dbReference type="InterPro" id="IPR020806">
    <property type="entry name" value="PKS_PP-bd"/>
</dbReference>
<dbReference type="PROSITE" id="PS00455">
    <property type="entry name" value="AMP_BINDING"/>
    <property type="match status" value="1"/>
</dbReference>
<dbReference type="Pfam" id="PF00501">
    <property type="entry name" value="AMP-binding"/>
    <property type="match status" value="1"/>
</dbReference>
<dbReference type="AlphaFoldDB" id="A0A4S2E8D0"/>
<dbReference type="PANTHER" id="PTHR45527">
    <property type="entry name" value="NONRIBOSOMAL PEPTIDE SYNTHETASE"/>
    <property type="match status" value="1"/>
</dbReference>
<dbReference type="InterPro" id="IPR025110">
    <property type="entry name" value="AMP-bd_C"/>
</dbReference>
<dbReference type="InterPro" id="IPR020845">
    <property type="entry name" value="AMP-binding_CS"/>
</dbReference>
<name>A0A4S2E8D0_9LACO</name>
<dbReference type="Gene3D" id="2.30.38.10">
    <property type="entry name" value="Luciferase, Domain 3"/>
    <property type="match status" value="1"/>
</dbReference>
<evidence type="ECO:0000313" key="6">
    <source>
        <dbReference type="Proteomes" id="UP000306855"/>
    </source>
</evidence>
<dbReference type="InterPro" id="IPR029058">
    <property type="entry name" value="AB_hydrolase_fold"/>
</dbReference>
<dbReference type="NCBIfam" id="TIGR01733">
    <property type="entry name" value="AA-adenyl-dom"/>
    <property type="match status" value="1"/>
</dbReference>